<reference evidence="2 3" key="1">
    <citation type="journal article" date="2015" name="Proc. Natl. Acad. Sci. U.S.A.">
        <title>The resurrection genome of Boea hygrometrica: A blueprint for survival of dehydration.</title>
        <authorList>
            <person name="Xiao L."/>
            <person name="Yang G."/>
            <person name="Zhang L."/>
            <person name="Yang X."/>
            <person name="Zhao S."/>
            <person name="Ji Z."/>
            <person name="Zhou Q."/>
            <person name="Hu M."/>
            <person name="Wang Y."/>
            <person name="Chen M."/>
            <person name="Xu Y."/>
            <person name="Jin H."/>
            <person name="Xiao X."/>
            <person name="Hu G."/>
            <person name="Bao F."/>
            <person name="Hu Y."/>
            <person name="Wan P."/>
            <person name="Li L."/>
            <person name="Deng X."/>
            <person name="Kuang T."/>
            <person name="Xiang C."/>
            <person name="Zhu J.K."/>
            <person name="Oliver M.J."/>
            <person name="He Y."/>
        </authorList>
    </citation>
    <scope>NUCLEOTIDE SEQUENCE [LARGE SCALE GENOMIC DNA]</scope>
    <source>
        <strain evidence="3">cv. XS01</strain>
    </source>
</reference>
<dbReference type="AlphaFoldDB" id="A0A2Z7CPA9"/>
<accession>A0A2Z7CPA9</accession>
<dbReference type="Proteomes" id="UP000250235">
    <property type="component" value="Unassembled WGS sequence"/>
</dbReference>
<dbReference type="EMBL" id="KQ993802">
    <property type="protein sequence ID" value="KZV48922.1"/>
    <property type="molecule type" value="Genomic_DNA"/>
</dbReference>
<sequence>MTSDGDASIDRGINDGGGMSHYTAAFGVPETVDKSPHRPLNQRRRRERHEAERRPHHLASAWVARRPTLHAYRNPESHLRI</sequence>
<gene>
    <name evidence="2" type="ORF">F511_09710</name>
</gene>
<protein>
    <submittedName>
        <fullName evidence="2">Uncharacterized protein</fullName>
    </submittedName>
</protein>
<evidence type="ECO:0000313" key="3">
    <source>
        <dbReference type="Proteomes" id="UP000250235"/>
    </source>
</evidence>
<feature type="region of interest" description="Disordered" evidence="1">
    <location>
        <begin position="1"/>
        <end position="56"/>
    </location>
</feature>
<evidence type="ECO:0000256" key="1">
    <source>
        <dbReference type="SAM" id="MobiDB-lite"/>
    </source>
</evidence>
<proteinExistence type="predicted"/>
<organism evidence="2 3">
    <name type="scientific">Dorcoceras hygrometricum</name>
    <dbReference type="NCBI Taxonomy" id="472368"/>
    <lineage>
        <taxon>Eukaryota</taxon>
        <taxon>Viridiplantae</taxon>
        <taxon>Streptophyta</taxon>
        <taxon>Embryophyta</taxon>
        <taxon>Tracheophyta</taxon>
        <taxon>Spermatophyta</taxon>
        <taxon>Magnoliopsida</taxon>
        <taxon>eudicotyledons</taxon>
        <taxon>Gunneridae</taxon>
        <taxon>Pentapetalae</taxon>
        <taxon>asterids</taxon>
        <taxon>lamiids</taxon>
        <taxon>Lamiales</taxon>
        <taxon>Gesneriaceae</taxon>
        <taxon>Didymocarpoideae</taxon>
        <taxon>Trichosporeae</taxon>
        <taxon>Loxocarpinae</taxon>
        <taxon>Dorcoceras</taxon>
    </lineage>
</organism>
<evidence type="ECO:0000313" key="2">
    <source>
        <dbReference type="EMBL" id="KZV48922.1"/>
    </source>
</evidence>
<keyword evidence="3" id="KW-1185">Reference proteome</keyword>
<name>A0A2Z7CPA9_9LAMI</name>